<comment type="caution">
    <text evidence="2">The sequence shown here is derived from an EMBL/GenBank/DDBJ whole genome shotgun (WGS) entry which is preliminary data.</text>
</comment>
<evidence type="ECO:0000256" key="1">
    <source>
        <dbReference type="ARBA" id="ARBA00023118"/>
    </source>
</evidence>
<dbReference type="GO" id="GO:0016779">
    <property type="term" value="F:nucleotidyltransferase activity"/>
    <property type="evidence" value="ECO:0007669"/>
    <property type="project" value="InterPro"/>
</dbReference>
<dbReference type="NCBIfam" id="NF041116">
    <property type="entry name" value="CBASS_cyclase_a"/>
    <property type="match status" value="1"/>
</dbReference>
<dbReference type="eggNOG" id="COG1746">
    <property type="taxonomic scope" value="Bacteria"/>
</dbReference>
<protein>
    <submittedName>
        <fullName evidence="2">Uncharacterized protein</fullName>
    </submittedName>
</protein>
<reference evidence="2 3" key="1">
    <citation type="submission" date="2007-01" db="EMBL/GenBank/DDBJ databases">
        <authorList>
            <person name="Haygood M."/>
            <person name="Podell S."/>
            <person name="Anderson C."/>
            <person name="Hopkinson B."/>
            <person name="Roe K."/>
            <person name="Barbeau K."/>
            <person name="Gaasterland T."/>
            <person name="Ferriera S."/>
            <person name="Johnson J."/>
            <person name="Kravitz S."/>
            <person name="Beeson K."/>
            <person name="Sutton G."/>
            <person name="Rogers Y.-H."/>
            <person name="Friedman R."/>
            <person name="Frazier M."/>
            <person name="Venter J.C."/>
        </authorList>
    </citation>
    <scope>NUCLEOTIDE SEQUENCE [LARGE SCALE GENOMIC DNA]</scope>
    <source>
        <strain evidence="2 3">ATCC 23134</strain>
    </source>
</reference>
<dbReference type="OrthoDB" id="978697at2"/>
<dbReference type="EMBL" id="AAWS01000049">
    <property type="protein sequence ID" value="EAY25430.1"/>
    <property type="molecule type" value="Genomic_DNA"/>
</dbReference>
<dbReference type="CDD" id="cd05400">
    <property type="entry name" value="NT_2-5OAS_ClassI-CCAase"/>
    <property type="match status" value="1"/>
</dbReference>
<accession>A1ZW67</accession>
<evidence type="ECO:0000313" key="3">
    <source>
        <dbReference type="Proteomes" id="UP000004095"/>
    </source>
</evidence>
<keyword evidence="1" id="KW-0051">Antiviral defense</keyword>
<dbReference type="SMR" id="A1ZW67"/>
<evidence type="ECO:0000313" key="2">
    <source>
        <dbReference type="EMBL" id="EAY25430.1"/>
    </source>
</evidence>
<dbReference type="RefSeq" id="WP_002702937.1">
    <property type="nucleotide sequence ID" value="NZ_AAWS01000049.1"/>
</dbReference>
<dbReference type="GO" id="GO:0051607">
    <property type="term" value="P:defense response to virus"/>
    <property type="evidence" value="ECO:0007669"/>
    <property type="project" value="UniProtKB-KW"/>
</dbReference>
<gene>
    <name evidence="2" type="ORF">M23134_06689</name>
</gene>
<dbReference type="AlphaFoldDB" id="A1ZW67"/>
<organism evidence="2 3">
    <name type="scientific">Microscilla marina ATCC 23134</name>
    <dbReference type="NCBI Taxonomy" id="313606"/>
    <lineage>
        <taxon>Bacteria</taxon>
        <taxon>Pseudomonadati</taxon>
        <taxon>Bacteroidota</taxon>
        <taxon>Cytophagia</taxon>
        <taxon>Cytophagales</taxon>
        <taxon>Microscillaceae</taxon>
        <taxon>Microscilla</taxon>
    </lineage>
</organism>
<dbReference type="InterPro" id="IPR053445">
    <property type="entry name" value="CBASS_cN_synthase"/>
</dbReference>
<dbReference type="Pfam" id="PF18144">
    <property type="entry name" value="SMODS"/>
    <property type="match status" value="1"/>
</dbReference>
<dbReference type="InterPro" id="IPR006116">
    <property type="entry name" value="NT_2-5OAS_ClassI-CCAase"/>
</dbReference>
<proteinExistence type="predicted"/>
<name>A1ZW67_MICM2</name>
<dbReference type="Proteomes" id="UP000004095">
    <property type="component" value="Unassembled WGS sequence"/>
</dbReference>
<keyword evidence="3" id="KW-1185">Reference proteome</keyword>
<sequence length="351" mass="40161">MGELSNRSTIHVRIRNFVDWIAPDPNKRGSIKQHRESVKKKVSAKAEDDGLIIHSMPKAGSFAKKTGLRRYKRGSAEQEGQDIDQPFVVEREDSDGNKVEGSKLLDRFDGYVAKAYPNTDRERTKRSIKLKFSSDIYFDIVPVLATNNDEKQAIIQSNGDEVVTSVQKHNSFTRDRTDKSNQVKGRVKFNECVRLLKWWNSHHTSQSAVFSLTDNTKKEVPSFVINLLAAKAYDQRGVVETYPETLFRWFGVLAHLVSKHKAIFFNDFTKSLKEKDLDDSVLWSVVDPVAKDNIVTKKWDNLEISELAGWLEQSRDEMARAIRYDKDGEHAKSLDCLVEIFGNSFKNNCDK</sequence>